<dbReference type="OrthoDB" id="6305173at2"/>
<dbReference type="Gene3D" id="2.170.16.10">
    <property type="entry name" value="Hedgehog/Intein (Hint) domain"/>
    <property type="match status" value="1"/>
</dbReference>
<sequence length="533" mass="55429">MATASELPIDTSASAMDMAVAMFGHGITIVSASYTGAASASGIYSDGDTVSPDLTPSDTGVILSTGSATDVTNEPGLLNLLADPNLSAETSTDHALAGDADMTAISGQETFDAAVFEAEFIPEGSTLTMQIVFSSEEYLEYVNAGFNDAVGVWVNGVQAELTVGTGDITINNINDVSNANLYMDNSTLSNAYNTEMDGFTVTLTLKAPVVAGEVNTIKIGIADGGDGALDSNLLIAGNSIQTSLIAEDDVIDVTRFAPVETDLLANDTSAVGGTLTITEVNGQPVVVGDTITLATGETLQMTATGFVLVTSAEAVGTSNVLSYTVADEFGNTDVGFITLNTVAPCFTEGTLIDTPKGPVAIEALRPGDLVQTLDHGPQPLRWIGRSPRRARGGDAPVALAANALGRHAALELSANHRILVASPQAELLFGTHQVLVKAAALVNDHSITRRCDGAPVVYVHLLFDRHEIVRGNGLWSESYHPGPMTQGSFDAETEAELHRLFPEVFASGAAGYGPSARSGLRSHEAQVLVDAMR</sequence>
<dbReference type="RefSeq" id="WP_037270737.1">
    <property type="nucleotide sequence ID" value="NZ_KN293977.1"/>
</dbReference>
<dbReference type="PATRIC" id="fig|1288298.3.peg.1111"/>
<dbReference type="eggNOG" id="COG3291">
    <property type="taxonomic scope" value="Bacteria"/>
</dbReference>
<comment type="caution">
    <text evidence="2">The sequence shown here is derived from an EMBL/GenBank/DDBJ whole genome shotgun (WGS) entry which is preliminary data.</text>
</comment>
<feature type="domain" description="Hedgehog/Intein (Hint)" evidence="1">
    <location>
        <begin position="344"/>
        <end position="482"/>
    </location>
</feature>
<dbReference type="EMBL" id="AONH01000005">
    <property type="protein sequence ID" value="KGM88878.1"/>
    <property type="molecule type" value="Genomic_DNA"/>
</dbReference>
<dbReference type="Pfam" id="PF13403">
    <property type="entry name" value="Hint_2"/>
    <property type="match status" value="1"/>
</dbReference>
<evidence type="ECO:0000313" key="2">
    <source>
        <dbReference type="EMBL" id="KGM88878.1"/>
    </source>
</evidence>
<dbReference type="AlphaFoldDB" id="A0A0A0HS51"/>
<dbReference type="SUPFAM" id="SSF51294">
    <property type="entry name" value="Hedgehog/intein (Hint) domain"/>
    <property type="match status" value="1"/>
</dbReference>
<dbReference type="InterPro" id="IPR036844">
    <property type="entry name" value="Hint_dom_sf"/>
</dbReference>
<dbReference type="InterPro" id="IPR028992">
    <property type="entry name" value="Hedgehog/Intein_dom"/>
</dbReference>
<evidence type="ECO:0000259" key="1">
    <source>
        <dbReference type="Pfam" id="PF13403"/>
    </source>
</evidence>
<protein>
    <submittedName>
        <fullName evidence="2">Hint domain protein</fullName>
    </submittedName>
</protein>
<name>A0A0A0HS51_9RHOB</name>
<dbReference type="HOGENOM" id="CLU_038575_0_0_5"/>
<gene>
    <name evidence="2" type="ORF">rosmuc_01100</name>
</gene>
<dbReference type="Proteomes" id="UP000030021">
    <property type="component" value="Unassembled WGS sequence"/>
</dbReference>
<accession>A0A0A0HS51</accession>
<dbReference type="Pfam" id="PF17963">
    <property type="entry name" value="Big_9"/>
    <property type="match status" value="1"/>
</dbReference>
<evidence type="ECO:0000313" key="3">
    <source>
        <dbReference type="Proteomes" id="UP000030021"/>
    </source>
</evidence>
<dbReference type="STRING" id="215743.ROSMUCSMR3_03803"/>
<organism evidence="2 3">
    <name type="scientific">Roseovarius mucosus DSM 17069</name>
    <dbReference type="NCBI Taxonomy" id="1288298"/>
    <lineage>
        <taxon>Bacteria</taxon>
        <taxon>Pseudomonadati</taxon>
        <taxon>Pseudomonadota</taxon>
        <taxon>Alphaproteobacteria</taxon>
        <taxon>Rhodobacterales</taxon>
        <taxon>Roseobacteraceae</taxon>
        <taxon>Roseovarius</taxon>
    </lineage>
</organism>
<proteinExistence type="predicted"/>
<reference evidence="2 3" key="1">
    <citation type="submission" date="2013-01" db="EMBL/GenBank/DDBJ databases">
        <authorList>
            <person name="Fiebig A."/>
            <person name="Goeker M."/>
            <person name="Klenk H.-P.P."/>
        </authorList>
    </citation>
    <scope>NUCLEOTIDE SEQUENCE [LARGE SCALE GENOMIC DNA]</scope>
    <source>
        <strain evidence="2 3">DSM 17069</strain>
    </source>
</reference>
<dbReference type="NCBIfam" id="NF038133">
    <property type="entry name" value="choice_anch_L"/>
    <property type="match status" value="1"/>
</dbReference>
<dbReference type="InterPro" id="IPR049804">
    <property type="entry name" value="Choice_anch_L"/>
</dbReference>
<dbReference type="eggNOG" id="COG2931">
    <property type="taxonomic scope" value="Bacteria"/>
</dbReference>